<dbReference type="AlphaFoldDB" id="X0B1T0"/>
<dbReference type="HOGENOM" id="CLU_3299463_0_0_1"/>
<evidence type="ECO:0000313" key="2">
    <source>
        <dbReference type="Proteomes" id="UP000030663"/>
    </source>
</evidence>
<organism evidence="1 2">
    <name type="scientific">Fusarium oxysporum f. sp. raphani 54005</name>
    <dbReference type="NCBI Taxonomy" id="1089458"/>
    <lineage>
        <taxon>Eukaryota</taxon>
        <taxon>Fungi</taxon>
        <taxon>Dikarya</taxon>
        <taxon>Ascomycota</taxon>
        <taxon>Pezizomycotina</taxon>
        <taxon>Sordariomycetes</taxon>
        <taxon>Hypocreomycetidae</taxon>
        <taxon>Hypocreales</taxon>
        <taxon>Nectriaceae</taxon>
        <taxon>Fusarium</taxon>
        <taxon>Fusarium oxysporum species complex</taxon>
    </lineage>
</organism>
<name>X0B1T0_FUSOX</name>
<dbReference type="EMBL" id="KI979935">
    <property type="protein sequence ID" value="EXK75676.1"/>
    <property type="molecule type" value="Genomic_DNA"/>
</dbReference>
<reference evidence="1 2" key="1">
    <citation type="submission" date="2011-11" db="EMBL/GenBank/DDBJ databases">
        <title>The Genome Sequence of Fusarium oxysporum PHW815.</title>
        <authorList>
            <consortium name="The Broad Institute Genome Sequencing Platform"/>
            <person name="Ma L.-J."/>
            <person name="Gale L.R."/>
            <person name="Schwartz D.C."/>
            <person name="Zhou S."/>
            <person name="Corby-Kistler H."/>
            <person name="Young S.K."/>
            <person name="Zeng Q."/>
            <person name="Gargeya S."/>
            <person name="Fitzgerald M."/>
            <person name="Haas B."/>
            <person name="Abouelleil A."/>
            <person name="Alvarado L."/>
            <person name="Arachchi H.M."/>
            <person name="Berlin A."/>
            <person name="Brown A."/>
            <person name="Chapman S.B."/>
            <person name="Chen Z."/>
            <person name="Dunbar C."/>
            <person name="Freedman E."/>
            <person name="Gearin G."/>
            <person name="Goldberg J."/>
            <person name="Griggs A."/>
            <person name="Gujja S."/>
            <person name="Heiman D."/>
            <person name="Howarth C."/>
            <person name="Larson L."/>
            <person name="Lui A."/>
            <person name="MacDonald P.J.P."/>
            <person name="Montmayeur A."/>
            <person name="Murphy C."/>
            <person name="Neiman D."/>
            <person name="Pearson M."/>
            <person name="Priest M."/>
            <person name="Roberts A."/>
            <person name="Saif S."/>
            <person name="Shea T."/>
            <person name="Shenoy N."/>
            <person name="Sisk P."/>
            <person name="Stolte C."/>
            <person name="Sykes S."/>
            <person name="Wortman J."/>
            <person name="Nusbaum C."/>
            <person name="Birren B."/>
        </authorList>
    </citation>
    <scope>NUCLEOTIDE SEQUENCE [LARGE SCALE GENOMIC DNA]</scope>
    <source>
        <strain evidence="1 2">54005</strain>
    </source>
</reference>
<sequence length="40" mass="4487">MRDFLVINAQTEAIARESLAAPVIIHRTGYVTRQSCWDPG</sequence>
<protein>
    <submittedName>
        <fullName evidence="1">Uncharacterized protein</fullName>
    </submittedName>
</protein>
<gene>
    <name evidence="1" type="ORF">FOQG_19558</name>
</gene>
<evidence type="ECO:0000313" key="1">
    <source>
        <dbReference type="EMBL" id="EXK75676.1"/>
    </source>
</evidence>
<keyword evidence="2" id="KW-1185">Reference proteome</keyword>
<proteinExistence type="predicted"/>
<dbReference type="Proteomes" id="UP000030663">
    <property type="component" value="Unassembled WGS sequence"/>
</dbReference>
<accession>X0B1T0</accession>